<evidence type="ECO:0000256" key="1">
    <source>
        <dbReference type="ARBA" id="ARBA00012771"/>
    </source>
</evidence>
<gene>
    <name evidence="7" type="primary">hemK_2</name>
    <name evidence="7" type="ORF">Aco04nite_89800</name>
</gene>
<dbReference type="Proteomes" id="UP000680865">
    <property type="component" value="Unassembled WGS sequence"/>
</dbReference>
<dbReference type="EMBL" id="BOQP01000060">
    <property type="protein sequence ID" value="GIM84115.1"/>
    <property type="molecule type" value="Genomic_DNA"/>
</dbReference>
<evidence type="ECO:0000256" key="5">
    <source>
        <dbReference type="ARBA" id="ARBA00048391"/>
    </source>
</evidence>
<evidence type="ECO:0000313" key="7">
    <source>
        <dbReference type="EMBL" id="GIM84115.1"/>
    </source>
</evidence>
<dbReference type="GO" id="GO:0032259">
    <property type="term" value="P:methylation"/>
    <property type="evidence" value="ECO:0007669"/>
    <property type="project" value="UniProtKB-KW"/>
</dbReference>
<dbReference type="PANTHER" id="PTHR18895:SF74">
    <property type="entry name" value="MTRF1L RELEASE FACTOR GLUTAMINE METHYLTRANSFERASE"/>
    <property type="match status" value="1"/>
</dbReference>
<dbReference type="GO" id="GO:0102559">
    <property type="term" value="F:peptide chain release factor N(5)-glutamine methyltransferase activity"/>
    <property type="evidence" value="ECO:0007669"/>
    <property type="project" value="UniProtKB-EC"/>
</dbReference>
<comment type="caution">
    <text evidence="7">The sequence shown here is derived from an EMBL/GenBank/DDBJ whole genome shotgun (WGS) entry which is preliminary data.</text>
</comment>
<dbReference type="NCBIfam" id="TIGR00536">
    <property type="entry name" value="hemK_fam"/>
    <property type="match status" value="1"/>
</dbReference>
<feature type="domain" description="Methyltransferase small" evidence="6">
    <location>
        <begin position="83"/>
        <end position="176"/>
    </location>
</feature>
<dbReference type="InterPro" id="IPR050320">
    <property type="entry name" value="N5-glutamine_MTase"/>
</dbReference>
<dbReference type="PANTHER" id="PTHR18895">
    <property type="entry name" value="HEMK METHYLTRANSFERASE"/>
    <property type="match status" value="1"/>
</dbReference>
<evidence type="ECO:0000259" key="6">
    <source>
        <dbReference type="Pfam" id="PF05175"/>
    </source>
</evidence>
<keyword evidence="3" id="KW-0808">Transferase</keyword>
<evidence type="ECO:0000256" key="4">
    <source>
        <dbReference type="ARBA" id="ARBA00022691"/>
    </source>
</evidence>
<dbReference type="CDD" id="cd02440">
    <property type="entry name" value="AdoMet_MTases"/>
    <property type="match status" value="1"/>
</dbReference>
<evidence type="ECO:0000256" key="2">
    <source>
        <dbReference type="ARBA" id="ARBA00022603"/>
    </source>
</evidence>
<reference evidence="7" key="1">
    <citation type="submission" date="2021-03" db="EMBL/GenBank/DDBJ databases">
        <title>Whole genome shotgun sequence of Actinoplanes consettensis NBRC 14913.</title>
        <authorList>
            <person name="Komaki H."/>
            <person name="Tamura T."/>
        </authorList>
    </citation>
    <scope>NUCLEOTIDE SEQUENCE</scope>
    <source>
        <strain evidence="7">NBRC 14913</strain>
    </source>
</reference>
<dbReference type="EC" id="2.1.1.297" evidence="1"/>
<dbReference type="InterPro" id="IPR022446">
    <property type="entry name" value="MeTrfrase_put"/>
</dbReference>
<organism evidence="7 8">
    <name type="scientific">Winogradskya consettensis</name>
    <dbReference type="NCBI Taxonomy" id="113560"/>
    <lineage>
        <taxon>Bacteria</taxon>
        <taxon>Bacillati</taxon>
        <taxon>Actinomycetota</taxon>
        <taxon>Actinomycetes</taxon>
        <taxon>Micromonosporales</taxon>
        <taxon>Micromonosporaceae</taxon>
        <taxon>Winogradskya</taxon>
    </lineage>
</organism>
<sequence length="264" mass="28112">MWITGGDMESVLEQVVLRLRSAGCVFAEEEAAMLTGAAPTPEKLEELVERRAQGEPLEQVVGYAIFCGEKIHLRPGVFVPRVRSELLVRIAAENATNNTVVVDLCCGSGALGKAVHRRVPGMALYAADSDPTAVACAKDNIGPENVFQGDLFAALPAHLKGGVNVLIANVPYVATRHIPFLPAEARDHEPREALDGGDDGLDVFRAVLKEAKTWLAPGGILLSEITEAQISTATDVVRATALHPAIHIDEDLEATVVTATALNR</sequence>
<dbReference type="InterPro" id="IPR007848">
    <property type="entry name" value="Small_mtfrase_dom"/>
</dbReference>
<dbReference type="NCBIfam" id="TIGR03704">
    <property type="entry name" value="PrmC_rel_meth"/>
    <property type="match status" value="1"/>
</dbReference>
<proteinExistence type="predicted"/>
<evidence type="ECO:0000313" key="8">
    <source>
        <dbReference type="Proteomes" id="UP000680865"/>
    </source>
</evidence>
<dbReference type="Pfam" id="PF05175">
    <property type="entry name" value="MTS"/>
    <property type="match status" value="1"/>
</dbReference>
<evidence type="ECO:0000256" key="3">
    <source>
        <dbReference type="ARBA" id="ARBA00022679"/>
    </source>
</evidence>
<protein>
    <recommendedName>
        <fullName evidence="1">peptide chain release factor N(5)-glutamine methyltransferase</fullName>
        <ecNumber evidence="1">2.1.1.297</ecNumber>
    </recommendedName>
</protein>
<dbReference type="AlphaFoldDB" id="A0A919T2M1"/>
<keyword evidence="8" id="KW-1185">Reference proteome</keyword>
<accession>A0A919T2M1</accession>
<dbReference type="InterPro" id="IPR004556">
    <property type="entry name" value="HemK-like"/>
</dbReference>
<comment type="catalytic activity">
    <reaction evidence="5">
        <text>L-glutaminyl-[peptide chain release factor] + S-adenosyl-L-methionine = N(5)-methyl-L-glutaminyl-[peptide chain release factor] + S-adenosyl-L-homocysteine + H(+)</text>
        <dbReference type="Rhea" id="RHEA:42896"/>
        <dbReference type="Rhea" id="RHEA-COMP:10271"/>
        <dbReference type="Rhea" id="RHEA-COMP:10272"/>
        <dbReference type="ChEBI" id="CHEBI:15378"/>
        <dbReference type="ChEBI" id="CHEBI:30011"/>
        <dbReference type="ChEBI" id="CHEBI:57856"/>
        <dbReference type="ChEBI" id="CHEBI:59789"/>
        <dbReference type="ChEBI" id="CHEBI:61891"/>
        <dbReference type="EC" id="2.1.1.297"/>
    </reaction>
</comment>
<keyword evidence="2 7" id="KW-0489">Methyltransferase</keyword>
<dbReference type="SUPFAM" id="SSF53335">
    <property type="entry name" value="S-adenosyl-L-methionine-dependent methyltransferases"/>
    <property type="match status" value="1"/>
</dbReference>
<dbReference type="InterPro" id="IPR029063">
    <property type="entry name" value="SAM-dependent_MTases_sf"/>
</dbReference>
<name>A0A919T2M1_9ACTN</name>
<dbReference type="Gene3D" id="3.40.50.150">
    <property type="entry name" value="Vaccinia Virus protein VP39"/>
    <property type="match status" value="1"/>
</dbReference>
<keyword evidence="4" id="KW-0949">S-adenosyl-L-methionine</keyword>